<sequence>MAFSYVPPPYPKDTSAKPIQYGHSLEPHNKTQSFKGDPVPYDKNGGYDGQASSATYMSDFVKKNTDDEHKKKFAKQAGKLMIKGLQRFLTS</sequence>
<proteinExistence type="predicted"/>
<evidence type="ECO:0000313" key="3">
    <source>
        <dbReference type="Proteomes" id="UP000019384"/>
    </source>
</evidence>
<evidence type="ECO:0000256" key="1">
    <source>
        <dbReference type="SAM" id="MobiDB-lite"/>
    </source>
</evidence>
<reference evidence="2" key="1">
    <citation type="submission" date="2013-12" db="EMBL/GenBank/DDBJ databases">
        <authorList>
            <person name="Genoscope - CEA"/>
        </authorList>
    </citation>
    <scope>NUCLEOTIDE SEQUENCE</scope>
    <source>
        <strain evidence="2">CBS 1993</strain>
    </source>
</reference>
<dbReference type="HOGENOM" id="CLU_2427325_0_0_1"/>
<protein>
    <submittedName>
        <fullName evidence="2">Uncharacterized protein</fullName>
    </submittedName>
</protein>
<dbReference type="GeneID" id="34520001"/>
<feature type="region of interest" description="Disordered" evidence="1">
    <location>
        <begin position="1"/>
        <end position="48"/>
    </location>
</feature>
<feature type="compositionally biased region" description="Pro residues" evidence="1">
    <location>
        <begin position="1"/>
        <end position="11"/>
    </location>
</feature>
<evidence type="ECO:0000313" key="2">
    <source>
        <dbReference type="EMBL" id="CDK26611.1"/>
    </source>
</evidence>
<dbReference type="EMBL" id="HG793127">
    <property type="protein sequence ID" value="CDK26611.1"/>
    <property type="molecule type" value="Genomic_DNA"/>
</dbReference>
<keyword evidence="3" id="KW-1185">Reference proteome</keyword>
<organism evidence="2 3">
    <name type="scientific">Kuraishia capsulata CBS 1993</name>
    <dbReference type="NCBI Taxonomy" id="1382522"/>
    <lineage>
        <taxon>Eukaryota</taxon>
        <taxon>Fungi</taxon>
        <taxon>Dikarya</taxon>
        <taxon>Ascomycota</taxon>
        <taxon>Saccharomycotina</taxon>
        <taxon>Pichiomycetes</taxon>
        <taxon>Pichiales</taxon>
        <taxon>Pichiaceae</taxon>
        <taxon>Kuraishia</taxon>
    </lineage>
</organism>
<dbReference type="Proteomes" id="UP000019384">
    <property type="component" value="Unassembled WGS sequence"/>
</dbReference>
<gene>
    <name evidence="2" type="ORF">KUCA_T00002584001</name>
</gene>
<dbReference type="RefSeq" id="XP_022458613.1">
    <property type="nucleotide sequence ID" value="XM_022602849.1"/>
</dbReference>
<accession>W6MJZ0</accession>
<reference evidence="2" key="2">
    <citation type="submission" date="2014-02" db="EMBL/GenBank/DDBJ databases">
        <title>Complete DNA sequence of /Kuraishia capsulata/ illustrates novel genomic features among budding yeasts (/Saccharomycotina/).</title>
        <authorList>
            <person name="Morales L."/>
            <person name="Noel B."/>
            <person name="Porcel B."/>
            <person name="Marcet-Houben M."/>
            <person name="Hullo M-F."/>
            <person name="Sacerdot C."/>
            <person name="Tekaia F."/>
            <person name="Leh-Louis V."/>
            <person name="Despons L."/>
            <person name="Khanna V."/>
            <person name="Aury J-M."/>
            <person name="Barbe V."/>
            <person name="Couloux A."/>
            <person name="Labadie K."/>
            <person name="Pelletier E."/>
            <person name="Souciet J-L."/>
            <person name="Boekhout T."/>
            <person name="Gabaldon T."/>
            <person name="Wincker P."/>
            <person name="Dujon B."/>
        </authorList>
    </citation>
    <scope>NUCLEOTIDE SEQUENCE</scope>
    <source>
        <strain evidence="2">CBS 1993</strain>
    </source>
</reference>
<dbReference type="AlphaFoldDB" id="W6MJZ0"/>
<name>W6MJZ0_9ASCO</name>